<proteinExistence type="predicted"/>
<evidence type="ECO:0000256" key="2">
    <source>
        <dbReference type="ARBA" id="ARBA00004370"/>
    </source>
</evidence>
<keyword evidence="7" id="KW-0902">Two-component regulatory system</keyword>
<dbReference type="Proteomes" id="UP000190080">
    <property type="component" value="Unassembled WGS sequence"/>
</dbReference>
<keyword evidence="5 10" id="KW-0808">Transferase</keyword>
<feature type="domain" description="Histidine kinase" evidence="9">
    <location>
        <begin position="251"/>
        <end position="466"/>
    </location>
</feature>
<evidence type="ECO:0000313" key="10">
    <source>
        <dbReference type="EMBL" id="OPJ64002.1"/>
    </source>
</evidence>
<dbReference type="InterPro" id="IPR036097">
    <property type="entry name" value="HisK_dim/P_sf"/>
</dbReference>
<dbReference type="SUPFAM" id="SSF55874">
    <property type="entry name" value="ATPase domain of HSP90 chaperone/DNA topoisomerase II/histidine kinase"/>
    <property type="match status" value="1"/>
</dbReference>
<gene>
    <name evidence="10" type="primary">phoR_6</name>
    <name evidence="10" type="ORF">CLORY_08740</name>
</gene>
<dbReference type="PANTHER" id="PTHR45453:SF1">
    <property type="entry name" value="PHOSPHATE REGULON SENSOR PROTEIN PHOR"/>
    <property type="match status" value="1"/>
</dbReference>
<evidence type="ECO:0000259" key="9">
    <source>
        <dbReference type="PROSITE" id="PS50109"/>
    </source>
</evidence>
<dbReference type="SUPFAM" id="SSF47384">
    <property type="entry name" value="Homodimeric domain of signal transducing histidine kinase"/>
    <property type="match status" value="1"/>
</dbReference>
<dbReference type="Pfam" id="PF00512">
    <property type="entry name" value="HisKA"/>
    <property type="match status" value="1"/>
</dbReference>
<dbReference type="SMART" id="SM00388">
    <property type="entry name" value="HisKA"/>
    <property type="match status" value="1"/>
</dbReference>
<dbReference type="OrthoDB" id="368131at2"/>
<keyword evidence="11" id="KW-1185">Reference proteome</keyword>
<keyword evidence="8" id="KW-1133">Transmembrane helix</keyword>
<dbReference type="PANTHER" id="PTHR45453">
    <property type="entry name" value="PHOSPHATE REGULON SENSOR PROTEIN PHOR"/>
    <property type="match status" value="1"/>
</dbReference>
<evidence type="ECO:0000256" key="4">
    <source>
        <dbReference type="ARBA" id="ARBA00022553"/>
    </source>
</evidence>
<dbReference type="RefSeq" id="WP_079422308.1">
    <property type="nucleotide sequence ID" value="NZ_MZGV01000006.1"/>
</dbReference>
<dbReference type="InterPro" id="IPR003594">
    <property type="entry name" value="HATPase_dom"/>
</dbReference>
<dbReference type="CDD" id="cd00082">
    <property type="entry name" value="HisKA"/>
    <property type="match status" value="1"/>
</dbReference>
<protein>
    <recommendedName>
        <fullName evidence="3">histidine kinase</fullName>
        <ecNumber evidence="3">2.7.13.3</ecNumber>
    </recommendedName>
</protein>
<evidence type="ECO:0000313" key="11">
    <source>
        <dbReference type="Proteomes" id="UP000190080"/>
    </source>
</evidence>
<evidence type="ECO:0000256" key="6">
    <source>
        <dbReference type="ARBA" id="ARBA00022777"/>
    </source>
</evidence>
<dbReference type="EMBL" id="MZGV01000006">
    <property type="protein sequence ID" value="OPJ64002.1"/>
    <property type="molecule type" value="Genomic_DNA"/>
</dbReference>
<keyword evidence="8" id="KW-0472">Membrane</keyword>
<keyword evidence="6" id="KW-0418">Kinase</keyword>
<dbReference type="Pfam" id="PF02518">
    <property type="entry name" value="HATPase_c"/>
    <property type="match status" value="1"/>
</dbReference>
<comment type="caution">
    <text evidence="10">The sequence shown here is derived from an EMBL/GenBank/DDBJ whole genome shotgun (WGS) entry which is preliminary data.</text>
</comment>
<dbReference type="CDD" id="cd00075">
    <property type="entry name" value="HATPase"/>
    <property type="match status" value="1"/>
</dbReference>
<keyword evidence="4" id="KW-0597">Phosphoprotein</keyword>
<dbReference type="STRING" id="1450648.CLORY_08740"/>
<dbReference type="PRINTS" id="PR00344">
    <property type="entry name" value="BCTRLSENSOR"/>
</dbReference>
<dbReference type="EC" id="2.7.13.3" evidence="3"/>
<evidence type="ECO:0000256" key="7">
    <source>
        <dbReference type="ARBA" id="ARBA00023012"/>
    </source>
</evidence>
<dbReference type="GO" id="GO:0005886">
    <property type="term" value="C:plasma membrane"/>
    <property type="evidence" value="ECO:0007669"/>
    <property type="project" value="TreeGrafter"/>
</dbReference>
<dbReference type="GO" id="GO:0004721">
    <property type="term" value="F:phosphoprotein phosphatase activity"/>
    <property type="evidence" value="ECO:0007669"/>
    <property type="project" value="TreeGrafter"/>
</dbReference>
<evidence type="ECO:0000256" key="3">
    <source>
        <dbReference type="ARBA" id="ARBA00012438"/>
    </source>
</evidence>
<dbReference type="GO" id="GO:0016036">
    <property type="term" value="P:cellular response to phosphate starvation"/>
    <property type="evidence" value="ECO:0007669"/>
    <property type="project" value="TreeGrafter"/>
</dbReference>
<comment type="subcellular location">
    <subcellularLocation>
        <location evidence="2">Membrane</location>
    </subcellularLocation>
</comment>
<evidence type="ECO:0000256" key="1">
    <source>
        <dbReference type="ARBA" id="ARBA00000085"/>
    </source>
</evidence>
<dbReference type="SMART" id="SM00387">
    <property type="entry name" value="HATPase_c"/>
    <property type="match status" value="1"/>
</dbReference>
<evidence type="ECO:0000256" key="8">
    <source>
        <dbReference type="SAM" id="Phobius"/>
    </source>
</evidence>
<organism evidence="10 11">
    <name type="scientific">Clostridium oryzae</name>
    <dbReference type="NCBI Taxonomy" id="1450648"/>
    <lineage>
        <taxon>Bacteria</taxon>
        <taxon>Bacillati</taxon>
        <taxon>Bacillota</taxon>
        <taxon>Clostridia</taxon>
        <taxon>Eubacteriales</taxon>
        <taxon>Clostridiaceae</taxon>
        <taxon>Clostridium</taxon>
    </lineage>
</organism>
<reference evidence="10 11" key="1">
    <citation type="submission" date="2017-03" db="EMBL/GenBank/DDBJ databases">
        <title>Genome sequence of Clostridium oryzae DSM 28571.</title>
        <authorList>
            <person name="Poehlein A."/>
            <person name="Daniel R."/>
        </authorList>
    </citation>
    <scope>NUCLEOTIDE SEQUENCE [LARGE SCALE GENOMIC DNA]</scope>
    <source>
        <strain evidence="10 11">DSM 28571</strain>
    </source>
</reference>
<dbReference type="InterPro" id="IPR003661">
    <property type="entry name" value="HisK_dim/P_dom"/>
</dbReference>
<evidence type="ECO:0000256" key="5">
    <source>
        <dbReference type="ARBA" id="ARBA00022679"/>
    </source>
</evidence>
<dbReference type="Gene3D" id="3.30.565.10">
    <property type="entry name" value="Histidine kinase-like ATPase, C-terminal domain"/>
    <property type="match status" value="1"/>
</dbReference>
<dbReference type="AlphaFoldDB" id="A0A1V4IVE0"/>
<dbReference type="GO" id="GO:0000155">
    <property type="term" value="F:phosphorelay sensor kinase activity"/>
    <property type="evidence" value="ECO:0007669"/>
    <property type="project" value="InterPro"/>
</dbReference>
<dbReference type="Gene3D" id="1.10.287.130">
    <property type="match status" value="1"/>
</dbReference>
<accession>A0A1V4IVE0</accession>
<dbReference type="InterPro" id="IPR036890">
    <property type="entry name" value="HATPase_C_sf"/>
</dbReference>
<dbReference type="InterPro" id="IPR004358">
    <property type="entry name" value="Sig_transdc_His_kin-like_C"/>
</dbReference>
<feature type="transmembrane region" description="Helical" evidence="8">
    <location>
        <begin position="12"/>
        <end position="35"/>
    </location>
</feature>
<dbReference type="InterPro" id="IPR005467">
    <property type="entry name" value="His_kinase_dom"/>
</dbReference>
<dbReference type="PROSITE" id="PS50109">
    <property type="entry name" value="HIS_KIN"/>
    <property type="match status" value="1"/>
</dbReference>
<sequence>MKKSKYNALPHLYSMFLILFLVFAFISSAIVIYLMNSSVGKSSSDVTWSSYPISFTNNFSKNISFVNGKPQLSISGKDELKKHKLFIQIVDRYGYVVTNYNSPIGMKTHYSPIEIVQIYKNGVKSKKYSTFVGSVDNRGYKWTYIIGFPVKVLKLTFYLDYGKAATFKFIVAGMLLTTLFFITVFGVKTNRILSGMTAGIEGLKTNSYAPMREKGLYREVYASLNALDEKLKANKIERERDEKLREEWIANISHDLKTPLSPIKGYSEMLIDPEYEADTEEVNKYAAIIHKNAKNIESIVENLNFTYQLKNNMLPINRKDGNLVRLMKEIIIDVLNHSEYEDRNIVFDCSEDKINFCFDSTLLRRAFDNLIYNAVLHNEADTAIKISMIKSDKIYVIIKDNGRGIAKEDLKKLFERYYRGTSTAVNVKGSGLGMAIAKQIIEAHDGKIYVTSKINSGTTIKIEFPE</sequence>
<comment type="catalytic activity">
    <reaction evidence="1">
        <text>ATP + protein L-histidine = ADP + protein N-phospho-L-histidine.</text>
        <dbReference type="EC" id="2.7.13.3"/>
    </reaction>
</comment>
<feature type="transmembrane region" description="Helical" evidence="8">
    <location>
        <begin position="165"/>
        <end position="187"/>
    </location>
</feature>
<dbReference type="InterPro" id="IPR050351">
    <property type="entry name" value="BphY/WalK/GraS-like"/>
</dbReference>
<name>A0A1V4IVE0_9CLOT</name>
<keyword evidence="8" id="KW-0812">Transmembrane</keyword>